<feature type="domain" description="BioF2-like acetyltransferase" evidence="1">
    <location>
        <begin position="222"/>
        <end position="347"/>
    </location>
</feature>
<dbReference type="Gene3D" id="3.40.630.30">
    <property type="match status" value="1"/>
</dbReference>
<dbReference type="Pfam" id="PF13480">
    <property type="entry name" value="Acetyltransf_6"/>
    <property type="match status" value="1"/>
</dbReference>
<dbReference type="SUPFAM" id="SSF55729">
    <property type="entry name" value="Acyl-CoA N-acyltransferases (Nat)"/>
    <property type="match status" value="1"/>
</dbReference>
<dbReference type="OrthoDB" id="213519at2"/>
<evidence type="ECO:0000259" key="1">
    <source>
        <dbReference type="Pfam" id="PF13480"/>
    </source>
</evidence>
<dbReference type="EMBL" id="PCDP01000059">
    <property type="protein sequence ID" value="PZM09457.1"/>
    <property type="molecule type" value="Genomic_DNA"/>
</dbReference>
<accession>A0A2W4C7J5</accession>
<dbReference type="GO" id="GO:0016740">
    <property type="term" value="F:transferase activity"/>
    <property type="evidence" value="ECO:0007669"/>
    <property type="project" value="UniProtKB-KW"/>
</dbReference>
<dbReference type="InterPro" id="IPR016181">
    <property type="entry name" value="Acyl_CoA_acyltransferase"/>
</dbReference>
<keyword evidence="3" id="KW-1185">Reference proteome</keyword>
<organism evidence="2 3">
    <name type="scientific">Rhizobium tubonense</name>
    <dbReference type="NCBI Taxonomy" id="484088"/>
    <lineage>
        <taxon>Bacteria</taxon>
        <taxon>Pseudomonadati</taxon>
        <taxon>Pseudomonadota</taxon>
        <taxon>Alphaproteobacteria</taxon>
        <taxon>Hyphomicrobiales</taxon>
        <taxon>Rhizobiaceae</taxon>
        <taxon>Rhizobium/Agrobacterium group</taxon>
        <taxon>Rhizobium</taxon>
    </lineage>
</organism>
<dbReference type="AlphaFoldDB" id="A0A2W4C7J5"/>
<keyword evidence="2" id="KW-0808">Transferase</keyword>
<dbReference type="RefSeq" id="WP_111162840.1">
    <property type="nucleotide sequence ID" value="NZ_PCDP01000059.1"/>
</dbReference>
<name>A0A2W4C7J5_9HYPH</name>
<dbReference type="Proteomes" id="UP000248925">
    <property type="component" value="Unassembled WGS sequence"/>
</dbReference>
<dbReference type="InterPro" id="IPR038740">
    <property type="entry name" value="BioF2-like_GNAT_dom"/>
</dbReference>
<evidence type="ECO:0000313" key="2">
    <source>
        <dbReference type="EMBL" id="PZM09457.1"/>
    </source>
</evidence>
<reference evidence="2 3" key="1">
    <citation type="journal article" date="2018" name="Sci. Rep.">
        <title>Rhizobium tumorigenes sp. nov., a novel plant tumorigenic bacterium isolated from cane gall tumors on thornless blackberry.</title>
        <authorList>
            <person name="Kuzmanovi N."/>
            <person name="Smalla K."/>
            <person name="Gronow S."/>
            <person name="PuBawska J."/>
        </authorList>
    </citation>
    <scope>NUCLEOTIDE SEQUENCE [LARGE SCALE GENOMIC DNA]</scope>
    <source>
        <strain evidence="2 3">CCBAU 85046</strain>
    </source>
</reference>
<proteinExistence type="predicted"/>
<protein>
    <submittedName>
        <fullName evidence="2">GNAT family N-acetyltransferase</fullName>
    </submittedName>
</protein>
<sequence>MARRPFSESTNSKANPMMHELASLHFDAPHAETRVEVGRPGRELCLYPSKLGYELQDELDFLSNRAMEPNVFFSGGVLAPAMPRLDDRRVQLALIRDNREKRSRMRLLMPFSIERPGFAVGPSIIRVWSNTFGPLGTPLVDAEEAAETLDNLLEALAKPDARLPTTLVLPDVRLNGRFVQMIKVVAIGRNLPVTVANPYQRPMLQSAEDALVYLQNAIAPSHLREMRRQRRLLEQQGEVTYNVARQPADIHRRMEEFLSLESRGWKGKKRTALLLDRHHAAFAREAISNLAAIDAVRIHSLDLDGKAIASMIVLMMGGEAYTWKTAFNEDYARFSPGKLLLGELTEWHLDDANIVRSDSCAIPDHPIMSRFWREREDMGTLVIGLTQNSDRDVRQAAAQLHMYRSTRNVARRLREKILSLTGR</sequence>
<comment type="caution">
    <text evidence="2">The sequence shown here is derived from an EMBL/GenBank/DDBJ whole genome shotgun (WGS) entry which is preliminary data.</text>
</comment>
<gene>
    <name evidence="2" type="ORF">CPY51_24490</name>
</gene>
<evidence type="ECO:0000313" key="3">
    <source>
        <dbReference type="Proteomes" id="UP000248925"/>
    </source>
</evidence>